<dbReference type="InterPro" id="IPR014284">
    <property type="entry name" value="RNA_pol_sigma-70_dom"/>
</dbReference>
<dbReference type="PANTHER" id="PTHR43133">
    <property type="entry name" value="RNA POLYMERASE ECF-TYPE SIGMA FACTO"/>
    <property type="match status" value="1"/>
</dbReference>
<name>A0A6C0GV86_9BACT</name>
<dbReference type="InterPro" id="IPR013325">
    <property type="entry name" value="RNA_pol_sigma_r2"/>
</dbReference>
<proteinExistence type="inferred from homology"/>
<dbReference type="EMBL" id="CP048222">
    <property type="protein sequence ID" value="QHT72079.1"/>
    <property type="molecule type" value="Genomic_DNA"/>
</dbReference>
<dbReference type="Pfam" id="PF04542">
    <property type="entry name" value="Sigma70_r2"/>
    <property type="match status" value="1"/>
</dbReference>
<feature type="domain" description="RNA polymerase sigma-70 region 2" evidence="5">
    <location>
        <begin position="25"/>
        <end position="94"/>
    </location>
</feature>
<dbReference type="KEGG" id="rhoz:GXP67_18885"/>
<evidence type="ECO:0000259" key="5">
    <source>
        <dbReference type="Pfam" id="PF04542"/>
    </source>
</evidence>
<evidence type="ECO:0000256" key="1">
    <source>
        <dbReference type="ARBA" id="ARBA00010641"/>
    </source>
</evidence>
<keyword evidence="3" id="KW-0731">Sigma factor</keyword>
<sequence length="186" mass="21683">MLSPVAATDLRHNLTFNREQTLEKLYARAYPMVLHYVKQNQGTADDAKDILQEAIILLFEKVMHGRLELTVAVTTYIMGICKNLWRKELEKRSRKQPWNVDIEDNLWEEITAEPETPVLSLTNYVEQLGEKCKTILLSFYYFGQRMEQIAEKHAYSSIRSATVQKFKCLERLRKSLASLSIGHFKN</sequence>
<evidence type="ECO:0000256" key="3">
    <source>
        <dbReference type="ARBA" id="ARBA00023082"/>
    </source>
</evidence>
<dbReference type="NCBIfam" id="TIGR02937">
    <property type="entry name" value="sigma70-ECF"/>
    <property type="match status" value="1"/>
</dbReference>
<dbReference type="Proteomes" id="UP000480178">
    <property type="component" value="Chromosome"/>
</dbReference>
<evidence type="ECO:0000256" key="4">
    <source>
        <dbReference type="ARBA" id="ARBA00023163"/>
    </source>
</evidence>
<dbReference type="GO" id="GO:0006352">
    <property type="term" value="P:DNA-templated transcription initiation"/>
    <property type="evidence" value="ECO:0007669"/>
    <property type="project" value="InterPro"/>
</dbReference>
<dbReference type="InterPro" id="IPR039425">
    <property type="entry name" value="RNA_pol_sigma-70-like"/>
</dbReference>
<accession>A0A6C0GV86</accession>
<dbReference type="SUPFAM" id="SSF88946">
    <property type="entry name" value="Sigma2 domain of RNA polymerase sigma factors"/>
    <property type="match status" value="1"/>
</dbReference>
<comment type="similarity">
    <text evidence="1">Belongs to the sigma-70 factor family. ECF subfamily.</text>
</comment>
<dbReference type="SUPFAM" id="SSF88659">
    <property type="entry name" value="Sigma3 and sigma4 domains of RNA polymerase sigma factors"/>
    <property type="match status" value="1"/>
</dbReference>
<evidence type="ECO:0000256" key="2">
    <source>
        <dbReference type="ARBA" id="ARBA00023015"/>
    </source>
</evidence>
<dbReference type="PANTHER" id="PTHR43133:SF46">
    <property type="entry name" value="RNA POLYMERASE SIGMA-70 FACTOR ECF SUBFAMILY"/>
    <property type="match status" value="1"/>
</dbReference>
<dbReference type="GO" id="GO:0016987">
    <property type="term" value="F:sigma factor activity"/>
    <property type="evidence" value="ECO:0007669"/>
    <property type="project" value="UniProtKB-KW"/>
</dbReference>
<dbReference type="InterPro" id="IPR013324">
    <property type="entry name" value="RNA_pol_sigma_r3/r4-like"/>
</dbReference>
<keyword evidence="7" id="KW-1185">Reference proteome</keyword>
<gene>
    <name evidence="6" type="ORF">GXP67_18885</name>
</gene>
<evidence type="ECO:0000313" key="6">
    <source>
        <dbReference type="EMBL" id="QHT72079.1"/>
    </source>
</evidence>
<dbReference type="AlphaFoldDB" id="A0A6C0GV86"/>
<keyword evidence="4" id="KW-0804">Transcription</keyword>
<dbReference type="Gene3D" id="1.10.1740.10">
    <property type="match status" value="1"/>
</dbReference>
<dbReference type="InterPro" id="IPR007627">
    <property type="entry name" value="RNA_pol_sigma70_r2"/>
</dbReference>
<keyword evidence="2" id="KW-0805">Transcription regulation</keyword>
<reference evidence="6 7" key="1">
    <citation type="submission" date="2020-01" db="EMBL/GenBank/DDBJ databases">
        <authorList>
            <person name="Kim M.K."/>
        </authorList>
    </citation>
    <scope>NUCLEOTIDE SEQUENCE [LARGE SCALE GENOMIC DNA]</scope>
    <source>
        <strain evidence="6 7">172606-1</strain>
    </source>
</reference>
<evidence type="ECO:0000313" key="7">
    <source>
        <dbReference type="Proteomes" id="UP000480178"/>
    </source>
</evidence>
<protein>
    <submittedName>
        <fullName evidence="6">Sigma-70 family RNA polymerase sigma factor</fullName>
    </submittedName>
</protein>
<organism evidence="6 7">
    <name type="scientific">Rhodocytophaga rosea</name>
    <dbReference type="NCBI Taxonomy" id="2704465"/>
    <lineage>
        <taxon>Bacteria</taxon>
        <taxon>Pseudomonadati</taxon>
        <taxon>Bacteroidota</taxon>
        <taxon>Cytophagia</taxon>
        <taxon>Cytophagales</taxon>
        <taxon>Rhodocytophagaceae</taxon>
        <taxon>Rhodocytophaga</taxon>
    </lineage>
</organism>